<dbReference type="SUPFAM" id="SSF51735">
    <property type="entry name" value="NAD(P)-binding Rossmann-fold domains"/>
    <property type="match status" value="1"/>
</dbReference>
<dbReference type="PANTHER" id="PTHR48079">
    <property type="entry name" value="PROTEIN YEEZ"/>
    <property type="match status" value="1"/>
</dbReference>
<evidence type="ECO:0000313" key="3">
    <source>
        <dbReference type="Proteomes" id="UP000464787"/>
    </source>
</evidence>
<evidence type="ECO:0000313" key="2">
    <source>
        <dbReference type="EMBL" id="QHI99977.1"/>
    </source>
</evidence>
<dbReference type="Proteomes" id="UP000464787">
    <property type="component" value="Chromosome"/>
</dbReference>
<dbReference type="PANTHER" id="PTHR48079:SF6">
    <property type="entry name" value="NAD(P)-BINDING DOMAIN-CONTAINING PROTEIN-RELATED"/>
    <property type="match status" value="1"/>
</dbReference>
<dbReference type="EMBL" id="CP047650">
    <property type="protein sequence ID" value="QHI99977.1"/>
    <property type="molecule type" value="Genomic_DNA"/>
</dbReference>
<reference evidence="2 3" key="1">
    <citation type="submission" date="2020-01" db="EMBL/GenBank/DDBJ databases">
        <title>Genome sequencing of strain KACC 21265.</title>
        <authorList>
            <person name="Heo J."/>
            <person name="Kim S.-J."/>
            <person name="Kim J.-S."/>
            <person name="Hong S.-B."/>
            <person name="Kwon S.-W."/>
        </authorList>
    </citation>
    <scope>NUCLEOTIDE SEQUENCE [LARGE SCALE GENOMIC DNA]</scope>
    <source>
        <strain evidence="2 3">KACC 21265</strain>
    </source>
</reference>
<dbReference type="AlphaFoldDB" id="A0A857J8D3"/>
<organism evidence="2 3">
    <name type="scientific">Xylophilus rhododendri</name>
    <dbReference type="NCBI Taxonomy" id="2697032"/>
    <lineage>
        <taxon>Bacteria</taxon>
        <taxon>Pseudomonadati</taxon>
        <taxon>Pseudomonadota</taxon>
        <taxon>Betaproteobacteria</taxon>
        <taxon>Burkholderiales</taxon>
        <taxon>Xylophilus</taxon>
    </lineage>
</organism>
<dbReference type="GO" id="GO:0005737">
    <property type="term" value="C:cytoplasm"/>
    <property type="evidence" value="ECO:0007669"/>
    <property type="project" value="TreeGrafter"/>
</dbReference>
<proteinExistence type="predicted"/>
<dbReference type="InterPro" id="IPR036291">
    <property type="entry name" value="NAD(P)-bd_dom_sf"/>
</dbReference>
<dbReference type="Gene3D" id="3.40.50.720">
    <property type="entry name" value="NAD(P)-binding Rossmann-like Domain"/>
    <property type="match status" value="1"/>
</dbReference>
<name>A0A857J8D3_9BURK</name>
<feature type="domain" description="NAD-dependent epimerase/dehydratase" evidence="1">
    <location>
        <begin position="3"/>
        <end position="214"/>
    </location>
</feature>
<dbReference type="KEGG" id="xyk:GT347_19530"/>
<gene>
    <name evidence="2" type="ORF">GT347_19530</name>
</gene>
<protein>
    <submittedName>
        <fullName evidence="2">NAD-dependent epimerase/dehydratase family protein</fullName>
    </submittedName>
</protein>
<evidence type="ECO:0000259" key="1">
    <source>
        <dbReference type="Pfam" id="PF01370"/>
    </source>
</evidence>
<dbReference type="InterPro" id="IPR001509">
    <property type="entry name" value="Epimerase_deHydtase"/>
</dbReference>
<dbReference type="RefSeq" id="WP_160553788.1">
    <property type="nucleotide sequence ID" value="NZ_CP047650.1"/>
</dbReference>
<sequence>MKVLVLGGSGHIGAAFVRHAGSGEDVEVWRASRRAVAAGERAVQLDTLDGAALARALAGFDGVVNCVAGSAQTISAGAGRLAQAALQAGCGRIVHLSTVSVYGPVEGRIREDAALDPGLGWYAQAKCEAEARMGDFARQGGQVVVLRPGCVAGPGSQPWVGRIGRWLRAGRLGDLGAAGDGWTNLVHVLDVCRAIEAGLRLPLQGGALQVFNLAAPDSPRWSSYFVDLGVAIGASPIQRLSPRRLRLDAKLLGPPLKVAEKLMSRLGLPAQALPEAISPALVRLWQQQIQLDAGAASDRLGLSWTPYPELLQDSADWFNSRAG</sequence>
<dbReference type="Pfam" id="PF01370">
    <property type="entry name" value="Epimerase"/>
    <property type="match status" value="1"/>
</dbReference>
<dbReference type="GO" id="GO:0004029">
    <property type="term" value="F:aldehyde dehydrogenase (NAD+) activity"/>
    <property type="evidence" value="ECO:0007669"/>
    <property type="project" value="TreeGrafter"/>
</dbReference>
<accession>A0A857J8D3</accession>
<dbReference type="InterPro" id="IPR051783">
    <property type="entry name" value="NAD(P)-dependent_oxidoreduct"/>
</dbReference>
<keyword evidence="3" id="KW-1185">Reference proteome</keyword>